<dbReference type="EC" id="3.1.1.47" evidence="1"/>
<evidence type="ECO:0000256" key="2">
    <source>
        <dbReference type="ARBA" id="ARBA00022801"/>
    </source>
</evidence>
<sequence length="387" mass="42145">MLEMSHSVRLGTVSSLSLLYGLTSLFFLHGSTGLLIPEPTGRYAVALSTTKLVDESRVDPFDTKHGYRNVMTSLFYPIDRNKCEQMCAVPYMPPVTAVYAGAFFAQFGAPSDNETFGAIQLQVCCKPSTAAAKNATNFPLVLFSPGLGSSRLLYNALAQNLASAGYAVVTFDSAFDATIPYNTSYASEQLVALVETRNADARFVLAQYGSEQLITTLIPGATSGFNTTRVAIYGHSLGGATAVGTLMQDERFVGAINLDGSQFGPLYDTHRPVLLFGRAEPTSHNRTDDATWQKAWGFLKGWRRELGIHDIQHVAYGDYALLIKLEGWPLTDGIKAMIGTLDGQRAFDVQSRYIQAFIDFVLKGERSNLLVRPSDAYPEVVVGDGNE</sequence>
<organism evidence="5 6">
    <name type="scientific">Lophiotrema nucula</name>
    <dbReference type="NCBI Taxonomy" id="690887"/>
    <lineage>
        <taxon>Eukaryota</taxon>
        <taxon>Fungi</taxon>
        <taxon>Dikarya</taxon>
        <taxon>Ascomycota</taxon>
        <taxon>Pezizomycotina</taxon>
        <taxon>Dothideomycetes</taxon>
        <taxon>Pleosporomycetidae</taxon>
        <taxon>Pleosporales</taxon>
        <taxon>Lophiotremataceae</taxon>
        <taxon>Lophiotrema</taxon>
    </lineage>
</organism>
<dbReference type="Gene3D" id="3.40.50.1820">
    <property type="entry name" value="alpha/beta hydrolase"/>
    <property type="match status" value="1"/>
</dbReference>
<name>A0A6A5YU40_9PLEO</name>
<dbReference type="Proteomes" id="UP000799770">
    <property type="component" value="Unassembled WGS sequence"/>
</dbReference>
<keyword evidence="4" id="KW-0443">Lipid metabolism</keyword>
<evidence type="ECO:0000256" key="4">
    <source>
        <dbReference type="ARBA" id="ARBA00023098"/>
    </source>
</evidence>
<protein>
    <recommendedName>
        <fullName evidence="1">1-alkyl-2-acetylglycerophosphocholine esterase</fullName>
        <ecNumber evidence="1">3.1.1.47</ecNumber>
    </recommendedName>
</protein>
<dbReference type="Pfam" id="PF03403">
    <property type="entry name" value="PAF-AH_p_II"/>
    <property type="match status" value="2"/>
</dbReference>
<dbReference type="PANTHER" id="PTHR10272:SF14">
    <property type="entry name" value="PAF ACETYLHYDROLASE FAMILY PROTEIN"/>
    <property type="match status" value="1"/>
</dbReference>
<dbReference type="SUPFAM" id="SSF53474">
    <property type="entry name" value="alpha/beta-Hydrolases"/>
    <property type="match status" value="1"/>
</dbReference>
<dbReference type="EMBL" id="ML977341">
    <property type="protein sequence ID" value="KAF2109651.1"/>
    <property type="molecule type" value="Genomic_DNA"/>
</dbReference>
<keyword evidence="6" id="KW-1185">Reference proteome</keyword>
<evidence type="ECO:0000256" key="3">
    <source>
        <dbReference type="ARBA" id="ARBA00022963"/>
    </source>
</evidence>
<dbReference type="PANTHER" id="PTHR10272">
    <property type="entry name" value="PLATELET-ACTIVATING FACTOR ACETYLHYDROLASE"/>
    <property type="match status" value="1"/>
</dbReference>
<evidence type="ECO:0000313" key="5">
    <source>
        <dbReference type="EMBL" id="KAF2109651.1"/>
    </source>
</evidence>
<dbReference type="GO" id="GO:0016042">
    <property type="term" value="P:lipid catabolic process"/>
    <property type="evidence" value="ECO:0007669"/>
    <property type="project" value="UniProtKB-KW"/>
</dbReference>
<dbReference type="AlphaFoldDB" id="A0A6A5YU40"/>
<keyword evidence="3" id="KW-0442">Lipid degradation</keyword>
<accession>A0A6A5YU40</accession>
<evidence type="ECO:0000313" key="6">
    <source>
        <dbReference type="Proteomes" id="UP000799770"/>
    </source>
</evidence>
<proteinExistence type="predicted"/>
<keyword evidence="2 5" id="KW-0378">Hydrolase</keyword>
<reference evidence="5" key="1">
    <citation type="journal article" date="2020" name="Stud. Mycol.">
        <title>101 Dothideomycetes genomes: a test case for predicting lifestyles and emergence of pathogens.</title>
        <authorList>
            <person name="Haridas S."/>
            <person name="Albert R."/>
            <person name="Binder M."/>
            <person name="Bloem J."/>
            <person name="Labutti K."/>
            <person name="Salamov A."/>
            <person name="Andreopoulos B."/>
            <person name="Baker S."/>
            <person name="Barry K."/>
            <person name="Bills G."/>
            <person name="Bluhm B."/>
            <person name="Cannon C."/>
            <person name="Castanera R."/>
            <person name="Culley D."/>
            <person name="Daum C."/>
            <person name="Ezra D."/>
            <person name="Gonzalez J."/>
            <person name="Henrissat B."/>
            <person name="Kuo A."/>
            <person name="Liang C."/>
            <person name="Lipzen A."/>
            <person name="Lutzoni F."/>
            <person name="Magnuson J."/>
            <person name="Mondo S."/>
            <person name="Nolan M."/>
            <person name="Ohm R."/>
            <person name="Pangilinan J."/>
            <person name="Park H.-J."/>
            <person name="Ramirez L."/>
            <person name="Alfaro M."/>
            <person name="Sun H."/>
            <person name="Tritt A."/>
            <person name="Yoshinaga Y."/>
            <person name="Zwiers L.-H."/>
            <person name="Turgeon B."/>
            <person name="Goodwin S."/>
            <person name="Spatafora J."/>
            <person name="Crous P."/>
            <person name="Grigoriev I."/>
        </authorList>
    </citation>
    <scope>NUCLEOTIDE SEQUENCE</scope>
    <source>
        <strain evidence="5">CBS 627.86</strain>
    </source>
</reference>
<evidence type="ECO:0000256" key="1">
    <source>
        <dbReference type="ARBA" id="ARBA00013201"/>
    </source>
</evidence>
<gene>
    <name evidence="5" type="ORF">BDV96DRAFT_691664</name>
</gene>
<dbReference type="GO" id="GO:0003847">
    <property type="term" value="F:1-alkyl-2-acetylglycerophosphocholine esterase activity"/>
    <property type="evidence" value="ECO:0007669"/>
    <property type="project" value="UniProtKB-EC"/>
</dbReference>
<dbReference type="InterPro" id="IPR029058">
    <property type="entry name" value="AB_hydrolase_fold"/>
</dbReference>
<dbReference type="OrthoDB" id="2363873at2759"/>